<dbReference type="RefSeq" id="WP_123425756.1">
    <property type="nucleotide sequence ID" value="NZ_MOBJ01000009.1"/>
</dbReference>
<organism evidence="1 2">
    <name type="scientific">Pseudomonas brassicacearum</name>
    <dbReference type="NCBI Taxonomy" id="930166"/>
    <lineage>
        <taxon>Bacteria</taxon>
        <taxon>Pseudomonadati</taxon>
        <taxon>Pseudomonadota</taxon>
        <taxon>Gammaproteobacteria</taxon>
        <taxon>Pseudomonadales</taxon>
        <taxon>Pseudomonadaceae</taxon>
        <taxon>Pseudomonas</taxon>
    </lineage>
</organism>
<dbReference type="Proteomes" id="UP000286071">
    <property type="component" value="Unassembled WGS sequence"/>
</dbReference>
<evidence type="ECO:0000313" key="2">
    <source>
        <dbReference type="Proteomes" id="UP000286071"/>
    </source>
</evidence>
<reference evidence="1 2" key="1">
    <citation type="submission" date="2016-10" db="EMBL/GenBank/DDBJ databases">
        <title>Comparative genome analysis of multiple Pseudomonas spp. focuses on biocontrol and plant growth promoting traits.</title>
        <authorList>
            <person name="Tao X.-Y."/>
            <person name="Taylor C.G."/>
        </authorList>
    </citation>
    <scope>NUCLEOTIDE SEQUENCE [LARGE SCALE GENOMIC DNA]</scope>
    <source>
        <strain evidence="1 2">48H11</strain>
    </source>
</reference>
<sequence length="82" mass="8848">MSDTRTADQRLSDLETVVKTLIIFNTNAISTLGRRVSEGNPAIANVIAADLSELKSRSYANIDKGLYDSYVDNLITGITGKA</sequence>
<evidence type="ECO:0000313" key="1">
    <source>
        <dbReference type="EMBL" id="RON08521.1"/>
    </source>
</evidence>
<protein>
    <submittedName>
        <fullName evidence="1">Uncharacterized protein</fullName>
    </submittedName>
</protein>
<dbReference type="OrthoDB" id="7037357at2"/>
<name>A0A423H5M8_9PSED</name>
<dbReference type="EMBL" id="MOBJ01000009">
    <property type="protein sequence ID" value="RON08521.1"/>
    <property type="molecule type" value="Genomic_DNA"/>
</dbReference>
<comment type="caution">
    <text evidence="1">The sequence shown here is derived from an EMBL/GenBank/DDBJ whole genome shotgun (WGS) entry which is preliminary data.</text>
</comment>
<accession>A0A423H5M8</accession>
<dbReference type="AlphaFoldDB" id="A0A423H5M8"/>
<proteinExistence type="predicted"/>
<gene>
    <name evidence="1" type="ORF">BK659_14125</name>
</gene>